<dbReference type="InterPro" id="IPR011809">
    <property type="entry name" value="His_9_proposed"/>
</dbReference>
<dbReference type="PANTHER" id="PTHR43200:SF6">
    <property type="entry name" value="3'(2'),5'-BISPHOSPHATE NUCLEOTIDASE"/>
    <property type="match status" value="1"/>
</dbReference>
<sequence length="357" mass="38767">MLCAVSCNCRLFATHISSSNSKRTSPAFAPPCCIVRPAHTCRRSLPPLRYAQANRRPVHLAQAQPDHAAVAEEAVAAAAKVTLKYFRSLVDVETKPDTSPVTAADREAEEAIIAVLKQHCPDYGILGEESGYDWPGEAGQAEYLWVIDPIDGTKSFITGKPLWGTLLALLHKGEPILGIIDQPYTKERWVGMKGRPTTFNGEEVHAKDTKELEAAYLYATSPHMFEIEDQFSEAWDRLRGKVRLPLYGADCYAYGLLASGHADLVAECDMKPYDYLAHVPIVQGAGGVVTDWQGGALKWQMLPSGAWVDKSMPGEVLAAANPELHAAALEALAFGPEEVDPDANVRYSSSTGPASGY</sequence>
<evidence type="ECO:0000256" key="8">
    <source>
        <dbReference type="ARBA" id="ARBA00022842"/>
    </source>
</evidence>
<evidence type="ECO:0000256" key="9">
    <source>
        <dbReference type="ARBA" id="ARBA00023102"/>
    </source>
</evidence>
<evidence type="ECO:0000256" key="2">
    <source>
        <dbReference type="ARBA" id="ARBA00004970"/>
    </source>
</evidence>
<keyword evidence="9" id="KW-0368">Histidine biosynthesis</keyword>
<dbReference type="Pfam" id="PF00459">
    <property type="entry name" value="Inositol_P"/>
    <property type="match status" value="1"/>
</dbReference>
<dbReference type="GO" id="GO:0000105">
    <property type="term" value="P:L-histidine biosynthetic process"/>
    <property type="evidence" value="ECO:0007669"/>
    <property type="project" value="UniProtKB-KW"/>
</dbReference>
<evidence type="ECO:0000256" key="5">
    <source>
        <dbReference type="ARBA" id="ARBA00022605"/>
    </source>
</evidence>
<evidence type="ECO:0000256" key="1">
    <source>
        <dbReference type="ARBA" id="ARBA00001946"/>
    </source>
</evidence>
<comment type="caution">
    <text evidence="13">The sequence shown here is derived from an EMBL/GenBank/DDBJ whole genome shotgun (WGS) entry which is preliminary data.</text>
</comment>
<dbReference type="CDD" id="cd01641">
    <property type="entry name" value="Bacterial_IMPase_like_1"/>
    <property type="match status" value="1"/>
</dbReference>
<comment type="cofactor">
    <cofactor evidence="1 12">
        <name>Mg(2+)</name>
        <dbReference type="ChEBI" id="CHEBI:18420"/>
    </cofactor>
</comment>
<dbReference type="PANTHER" id="PTHR43200">
    <property type="entry name" value="PHOSPHATASE"/>
    <property type="match status" value="1"/>
</dbReference>
<dbReference type="EMBL" id="JALJOS010000004">
    <property type="protein sequence ID" value="KAK9840329.1"/>
    <property type="molecule type" value="Genomic_DNA"/>
</dbReference>
<evidence type="ECO:0000256" key="6">
    <source>
        <dbReference type="ARBA" id="ARBA00022723"/>
    </source>
</evidence>
<dbReference type="GO" id="GO:0046872">
    <property type="term" value="F:metal ion binding"/>
    <property type="evidence" value="ECO:0007669"/>
    <property type="project" value="UniProtKB-KW"/>
</dbReference>
<organism evidence="13 14">
    <name type="scientific">Apatococcus lobatus</name>
    <dbReference type="NCBI Taxonomy" id="904363"/>
    <lineage>
        <taxon>Eukaryota</taxon>
        <taxon>Viridiplantae</taxon>
        <taxon>Chlorophyta</taxon>
        <taxon>core chlorophytes</taxon>
        <taxon>Trebouxiophyceae</taxon>
        <taxon>Chlorellales</taxon>
        <taxon>Chlorellaceae</taxon>
        <taxon>Apatococcus</taxon>
    </lineage>
</organism>
<dbReference type="Gene3D" id="3.30.540.10">
    <property type="entry name" value="Fructose-1,6-Bisphosphatase, subunit A, domain 1"/>
    <property type="match status" value="1"/>
</dbReference>
<evidence type="ECO:0000256" key="10">
    <source>
        <dbReference type="ARBA" id="ARBA00033209"/>
    </source>
</evidence>
<dbReference type="AlphaFoldDB" id="A0AAW1S2A5"/>
<evidence type="ECO:0000256" key="3">
    <source>
        <dbReference type="ARBA" id="ARBA00009759"/>
    </source>
</evidence>
<keyword evidence="14" id="KW-1185">Reference proteome</keyword>
<feature type="binding site" evidence="12">
    <location>
        <position position="274"/>
    </location>
    <ligand>
        <name>Mg(2+)</name>
        <dbReference type="ChEBI" id="CHEBI:18420"/>
        <label>1</label>
        <note>catalytic</note>
    </ligand>
</feature>
<name>A0AAW1S2A5_9CHLO</name>
<accession>A0AAW1S2A5</accession>
<evidence type="ECO:0000256" key="12">
    <source>
        <dbReference type="PIRSR" id="PIRSR600760-2"/>
    </source>
</evidence>
<keyword evidence="6 12" id="KW-0479">Metal-binding</keyword>
<evidence type="ECO:0000256" key="7">
    <source>
        <dbReference type="ARBA" id="ARBA00022801"/>
    </source>
</evidence>
<dbReference type="PRINTS" id="PR00377">
    <property type="entry name" value="IMPHPHTASES"/>
</dbReference>
<proteinExistence type="inferred from homology"/>
<dbReference type="NCBIfam" id="TIGR02067">
    <property type="entry name" value="his_9_HisN"/>
    <property type="match status" value="1"/>
</dbReference>
<evidence type="ECO:0000256" key="11">
    <source>
        <dbReference type="ARBA" id="ARBA00049158"/>
    </source>
</evidence>
<feature type="binding site" evidence="12">
    <location>
        <position position="128"/>
    </location>
    <ligand>
        <name>Mg(2+)</name>
        <dbReference type="ChEBI" id="CHEBI:18420"/>
        <label>1</label>
        <note>catalytic</note>
    </ligand>
</feature>
<dbReference type="SUPFAM" id="SSF56655">
    <property type="entry name" value="Carbohydrate phosphatase"/>
    <property type="match status" value="1"/>
</dbReference>
<feature type="binding site" evidence="12">
    <location>
        <position position="150"/>
    </location>
    <ligand>
        <name>Mg(2+)</name>
        <dbReference type="ChEBI" id="CHEBI:18420"/>
        <label>1</label>
        <note>catalytic</note>
    </ligand>
</feature>
<evidence type="ECO:0000313" key="13">
    <source>
        <dbReference type="EMBL" id="KAK9840329.1"/>
    </source>
</evidence>
<keyword evidence="8 12" id="KW-0460">Magnesium</keyword>
<gene>
    <name evidence="13" type="ORF">WJX74_007736</name>
</gene>
<feature type="binding site" evidence="12">
    <location>
        <position position="151"/>
    </location>
    <ligand>
        <name>Mg(2+)</name>
        <dbReference type="ChEBI" id="CHEBI:18420"/>
        <label>1</label>
        <note>catalytic</note>
    </ligand>
</feature>
<comment type="catalytic activity">
    <reaction evidence="11">
        <text>L-histidinol phosphate + H2O = L-histidinol + phosphate</text>
        <dbReference type="Rhea" id="RHEA:14465"/>
        <dbReference type="ChEBI" id="CHEBI:15377"/>
        <dbReference type="ChEBI" id="CHEBI:43474"/>
        <dbReference type="ChEBI" id="CHEBI:57699"/>
        <dbReference type="ChEBI" id="CHEBI:57980"/>
        <dbReference type="EC" id="3.1.3.15"/>
    </reaction>
</comment>
<dbReference type="InterPro" id="IPR020583">
    <property type="entry name" value="Inositol_monoP_metal-BS"/>
</dbReference>
<dbReference type="InterPro" id="IPR000760">
    <property type="entry name" value="Inositol_monophosphatase-like"/>
</dbReference>
<evidence type="ECO:0000256" key="4">
    <source>
        <dbReference type="ARBA" id="ARBA00013085"/>
    </source>
</evidence>
<comment type="similarity">
    <text evidence="3">Belongs to the inositol monophosphatase superfamily.</text>
</comment>
<dbReference type="FunFam" id="3.30.540.10:FF:000030">
    <property type="entry name" value="Inositol monophosphatase"/>
    <property type="match status" value="1"/>
</dbReference>
<protein>
    <recommendedName>
        <fullName evidence="4">histidinol-phosphatase</fullName>
        <ecNumber evidence="4">3.1.3.15</ecNumber>
    </recommendedName>
    <alternativeName>
        <fullName evidence="10">Histidinol-phosphate phosphatase</fullName>
    </alternativeName>
</protein>
<dbReference type="Proteomes" id="UP001438707">
    <property type="component" value="Unassembled WGS sequence"/>
</dbReference>
<feature type="binding site" evidence="12">
    <location>
        <position position="148"/>
    </location>
    <ligand>
        <name>Mg(2+)</name>
        <dbReference type="ChEBI" id="CHEBI:18420"/>
        <label>1</label>
        <note>catalytic</note>
    </ligand>
</feature>
<keyword evidence="7" id="KW-0378">Hydrolase</keyword>
<evidence type="ECO:0000313" key="14">
    <source>
        <dbReference type="Proteomes" id="UP001438707"/>
    </source>
</evidence>
<reference evidence="13 14" key="1">
    <citation type="journal article" date="2024" name="Nat. Commun.">
        <title>Phylogenomics reveals the evolutionary origins of lichenization in chlorophyte algae.</title>
        <authorList>
            <person name="Puginier C."/>
            <person name="Libourel C."/>
            <person name="Otte J."/>
            <person name="Skaloud P."/>
            <person name="Haon M."/>
            <person name="Grisel S."/>
            <person name="Petersen M."/>
            <person name="Berrin J.G."/>
            <person name="Delaux P.M."/>
            <person name="Dal Grande F."/>
            <person name="Keller J."/>
        </authorList>
    </citation>
    <scope>NUCLEOTIDE SEQUENCE [LARGE SCALE GENOMIC DNA]</scope>
    <source>
        <strain evidence="13 14">SAG 2145</strain>
    </source>
</reference>
<dbReference type="PROSITE" id="PS00629">
    <property type="entry name" value="IMP_1"/>
    <property type="match status" value="1"/>
</dbReference>
<comment type="pathway">
    <text evidence="2">Amino-acid biosynthesis; L-histidine biosynthesis; L-histidine from 5-phospho-alpha-D-ribose 1-diphosphate: step 8/9.</text>
</comment>
<dbReference type="GO" id="GO:0004401">
    <property type="term" value="F:histidinol-phosphatase activity"/>
    <property type="evidence" value="ECO:0007669"/>
    <property type="project" value="UniProtKB-EC"/>
</dbReference>
<dbReference type="Gene3D" id="3.40.190.80">
    <property type="match status" value="1"/>
</dbReference>
<keyword evidence="5" id="KW-0028">Amino-acid biosynthesis</keyword>
<dbReference type="InterPro" id="IPR051090">
    <property type="entry name" value="Inositol_monoP_superfamily"/>
</dbReference>
<dbReference type="EC" id="3.1.3.15" evidence="4"/>